<sequence length="310" mass="33989">MGDDVLTALLRPLWLIDIFHSVWEAGGTWGVKGHEDSCAIVHHMVQGGCVITFEDGSDPVELHEGDLAIFPHGTAHSFSGERGARTTPLSALVPNVSPGESGLVRVGTPPYGTRMLCASLRYSPVTDPGLYGELPRIIVLRRRMLEGEPLLMSTLAALPSEIARTAPGSRLVALRAFETVFVLSLRIALEQLTEESPALRALRHQGISKALMAIHGSYAEPWTVETLARRAGMSRSAFSHQFKEMVGDTPMRHLTARRLQEAKRLLADTSVAQQEIAERVGYRSQVGFHLAFRKEFDMTPGAFRSEREGG</sequence>
<dbReference type="Gene3D" id="1.10.10.60">
    <property type="entry name" value="Homeodomain-like"/>
    <property type="match status" value="2"/>
</dbReference>
<keyword evidence="3" id="KW-0010">Activator</keyword>
<keyword evidence="2" id="KW-0238">DNA-binding</keyword>
<feature type="domain" description="HTH araC/xylS-type" evidence="5">
    <location>
        <begin position="208"/>
        <end position="306"/>
    </location>
</feature>
<dbReference type="InterPro" id="IPR009057">
    <property type="entry name" value="Homeodomain-like_sf"/>
</dbReference>
<dbReference type="RefSeq" id="WP_318102595.1">
    <property type="nucleotide sequence ID" value="NZ_CP137573.1"/>
</dbReference>
<dbReference type="PANTHER" id="PTHR46796">
    <property type="entry name" value="HTH-TYPE TRANSCRIPTIONAL ACTIVATOR RHAS-RELATED"/>
    <property type="match status" value="1"/>
</dbReference>
<dbReference type="InterPro" id="IPR032783">
    <property type="entry name" value="AraC_lig"/>
</dbReference>
<dbReference type="EMBL" id="CP137573">
    <property type="protein sequence ID" value="WOX21579.1"/>
    <property type="molecule type" value="Genomic_DNA"/>
</dbReference>
<dbReference type="InterPro" id="IPR018062">
    <property type="entry name" value="HTH_AraC-typ_CS"/>
</dbReference>
<evidence type="ECO:0000256" key="2">
    <source>
        <dbReference type="ARBA" id="ARBA00023125"/>
    </source>
</evidence>
<dbReference type="InterPro" id="IPR050204">
    <property type="entry name" value="AraC_XylS_family_regulators"/>
</dbReference>
<dbReference type="InterPro" id="IPR037923">
    <property type="entry name" value="HTH-like"/>
</dbReference>
<gene>
    <name evidence="6" type="ORF">R2D22_09295</name>
</gene>
<dbReference type="PANTHER" id="PTHR46796:SF7">
    <property type="entry name" value="ARAC FAMILY TRANSCRIPTIONAL REGULATOR"/>
    <property type="match status" value="1"/>
</dbReference>
<evidence type="ECO:0000256" key="1">
    <source>
        <dbReference type="ARBA" id="ARBA00023015"/>
    </source>
</evidence>
<protein>
    <submittedName>
        <fullName evidence="6">AraC family transcriptional regulator</fullName>
    </submittedName>
</protein>
<dbReference type="Pfam" id="PF12852">
    <property type="entry name" value="Cupin_6"/>
    <property type="match status" value="1"/>
</dbReference>
<dbReference type="SUPFAM" id="SSF51215">
    <property type="entry name" value="Regulatory protein AraC"/>
    <property type="match status" value="1"/>
</dbReference>
<proteinExistence type="predicted"/>
<name>A0ABZ0LQ05_9ACTN</name>
<dbReference type="InterPro" id="IPR018060">
    <property type="entry name" value="HTH_AraC"/>
</dbReference>
<dbReference type="Proteomes" id="UP001301731">
    <property type="component" value="Chromosome"/>
</dbReference>
<evidence type="ECO:0000313" key="6">
    <source>
        <dbReference type="EMBL" id="WOX21579.1"/>
    </source>
</evidence>
<evidence type="ECO:0000313" key="7">
    <source>
        <dbReference type="Proteomes" id="UP001301731"/>
    </source>
</evidence>
<dbReference type="PROSITE" id="PS01124">
    <property type="entry name" value="HTH_ARAC_FAMILY_2"/>
    <property type="match status" value="1"/>
</dbReference>
<keyword evidence="1" id="KW-0805">Transcription regulation</keyword>
<accession>A0ABZ0LQ05</accession>
<keyword evidence="4" id="KW-0804">Transcription</keyword>
<dbReference type="Pfam" id="PF12833">
    <property type="entry name" value="HTH_18"/>
    <property type="match status" value="1"/>
</dbReference>
<dbReference type="SMART" id="SM00342">
    <property type="entry name" value="HTH_ARAC"/>
    <property type="match status" value="1"/>
</dbReference>
<dbReference type="PROSITE" id="PS00041">
    <property type="entry name" value="HTH_ARAC_FAMILY_1"/>
    <property type="match status" value="1"/>
</dbReference>
<keyword evidence="7" id="KW-1185">Reference proteome</keyword>
<evidence type="ECO:0000259" key="5">
    <source>
        <dbReference type="PROSITE" id="PS01124"/>
    </source>
</evidence>
<organism evidence="6 7">
    <name type="scientific">Streptomyces solicathayae</name>
    <dbReference type="NCBI Taxonomy" id="3081768"/>
    <lineage>
        <taxon>Bacteria</taxon>
        <taxon>Bacillati</taxon>
        <taxon>Actinomycetota</taxon>
        <taxon>Actinomycetes</taxon>
        <taxon>Kitasatosporales</taxon>
        <taxon>Streptomycetaceae</taxon>
        <taxon>Streptomyces</taxon>
    </lineage>
</organism>
<evidence type="ECO:0000256" key="4">
    <source>
        <dbReference type="ARBA" id="ARBA00023163"/>
    </source>
</evidence>
<reference evidence="6 7" key="1">
    <citation type="submission" date="2023-10" db="EMBL/GenBank/DDBJ databases">
        <title>The genome sequence of Streptomyces sp. HUAS YS2.</title>
        <authorList>
            <person name="Mo P."/>
        </authorList>
    </citation>
    <scope>NUCLEOTIDE SEQUENCE [LARGE SCALE GENOMIC DNA]</scope>
    <source>
        <strain evidence="6 7">HUAS YS2</strain>
    </source>
</reference>
<dbReference type="SUPFAM" id="SSF46689">
    <property type="entry name" value="Homeodomain-like"/>
    <property type="match status" value="2"/>
</dbReference>
<evidence type="ECO:0000256" key="3">
    <source>
        <dbReference type="ARBA" id="ARBA00023159"/>
    </source>
</evidence>